<evidence type="ECO:0000313" key="2">
    <source>
        <dbReference type="Proteomes" id="UP000009139"/>
    </source>
</evidence>
<organism evidence="1 2">
    <name type="scientific">Pyrococcus abyssi (strain GE5 / Orsay)</name>
    <dbReference type="NCBI Taxonomy" id="272844"/>
    <lineage>
        <taxon>Archaea</taxon>
        <taxon>Methanobacteriati</taxon>
        <taxon>Methanobacteriota</taxon>
        <taxon>Thermococci</taxon>
        <taxon>Thermococcales</taxon>
        <taxon>Thermococcaceae</taxon>
        <taxon>Pyrococcus</taxon>
    </lineage>
</organism>
<evidence type="ECO:0000313" key="1">
    <source>
        <dbReference type="EMBL" id="CCE70631.1"/>
    </source>
</evidence>
<evidence type="ECO:0008006" key="3">
    <source>
        <dbReference type="Google" id="ProtNLM"/>
    </source>
</evidence>
<accession>G8ZKI8</accession>
<dbReference type="EMBL" id="HE613800">
    <property type="protein sequence ID" value="CCE70631.1"/>
    <property type="molecule type" value="Genomic_DNA"/>
</dbReference>
<dbReference type="AlphaFoldDB" id="G8ZKI8"/>
<comment type="miscellaneous">
    <text evidence="1">The sequence shown here is derived from an EMBL/GenBank/DDBJ third party annotation (TPA) entry.</text>
</comment>
<sequence>MIVVDTSVFIDLFFEYNRRRTELADALFKDIGEKKL</sequence>
<protein>
    <recommendedName>
        <fullName evidence="3">PIN domain-containing protein</fullName>
    </recommendedName>
</protein>
<dbReference type="Proteomes" id="UP000009139">
    <property type="component" value="Chromosome"/>
</dbReference>
<name>G8ZKI8_PYRAB</name>
<proteinExistence type="predicted"/>
<gene>
    <name evidence="1" type="ordered locus">PAB1582.2n</name>
</gene>
<reference evidence="1 2" key="1">
    <citation type="journal article" date="2012" name="Curr. Microbiol.">
        <title>Re-annotation of two hyperthermophilic archaea Pyrococcus abyssi GE5 and Pyrococcus furiosus DSM 3638.</title>
        <authorList>
            <person name="Gao J."/>
            <person name="Wang J."/>
        </authorList>
    </citation>
    <scope>GENOME REANNOTATION</scope>
    <source>
        <strain evidence="2">GE5 / Orsay</strain>
    </source>
</reference>